<dbReference type="Pfam" id="PF03359">
    <property type="entry name" value="GKAP"/>
    <property type="match status" value="1"/>
</dbReference>
<evidence type="ECO:0000256" key="2">
    <source>
        <dbReference type="SAM" id="MobiDB-lite"/>
    </source>
</evidence>
<evidence type="ECO:0000256" key="1">
    <source>
        <dbReference type="ARBA" id="ARBA00008839"/>
    </source>
</evidence>
<dbReference type="Proteomes" id="UP001176940">
    <property type="component" value="Unassembled WGS sequence"/>
</dbReference>
<dbReference type="PANTHER" id="PTHR12353">
    <property type="entry name" value="DISKS LARGE-ASSOCIATED PROTEIN DAP SAP90/PSD-95-ASSOCIATED PROTEIN"/>
    <property type="match status" value="1"/>
</dbReference>
<keyword evidence="3" id="KW-0732">Signal</keyword>
<feature type="compositionally biased region" description="Low complexity" evidence="2">
    <location>
        <begin position="72"/>
        <end position="86"/>
    </location>
</feature>
<feature type="chain" id="PRO_5045155164" evidence="3">
    <location>
        <begin position="22"/>
        <end position="470"/>
    </location>
</feature>
<evidence type="ECO:0000256" key="3">
    <source>
        <dbReference type="SAM" id="SignalP"/>
    </source>
</evidence>
<evidence type="ECO:0000313" key="4">
    <source>
        <dbReference type="EMBL" id="CAJ0966193.1"/>
    </source>
</evidence>
<keyword evidence="5" id="KW-1185">Reference proteome</keyword>
<name>A0ABN9MLD8_9NEOB</name>
<dbReference type="PANTHER" id="PTHR12353:SF19">
    <property type="entry name" value="DISKS LARGE-ASSOCIATED PROTEIN 4"/>
    <property type="match status" value="1"/>
</dbReference>
<organism evidence="4 5">
    <name type="scientific">Ranitomeya imitator</name>
    <name type="common">mimic poison frog</name>
    <dbReference type="NCBI Taxonomy" id="111125"/>
    <lineage>
        <taxon>Eukaryota</taxon>
        <taxon>Metazoa</taxon>
        <taxon>Chordata</taxon>
        <taxon>Craniata</taxon>
        <taxon>Vertebrata</taxon>
        <taxon>Euteleostomi</taxon>
        <taxon>Amphibia</taxon>
        <taxon>Batrachia</taxon>
        <taxon>Anura</taxon>
        <taxon>Neobatrachia</taxon>
        <taxon>Hyloidea</taxon>
        <taxon>Dendrobatidae</taxon>
        <taxon>Dendrobatinae</taxon>
        <taxon>Ranitomeya</taxon>
    </lineage>
</organism>
<feature type="region of interest" description="Disordered" evidence="2">
    <location>
        <begin position="164"/>
        <end position="253"/>
    </location>
</feature>
<feature type="region of interest" description="Disordered" evidence="2">
    <location>
        <begin position="55"/>
        <end position="132"/>
    </location>
</feature>
<reference evidence="4" key="1">
    <citation type="submission" date="2023-07" db="EMBL/GenBank/DDBJ databases">
        <authorList>
            <person name="Stuckert A."/>
        </authorList>
    </citation>
    <scope>NUCLEOTIDE SEQUENCE</scope>
</reference>
<feature type="signal peptide" evidence="3">
    <location>
        <begin position="1"/>
        <end position="21"/>
    </location>
</feature>
<sequence>MMYVDCLCCLSLYGFFSVLTGSSCLVGYKKTPPPVPPRTTSKPFISVTVQSSTESAQDSYLDAQEGQSEGNSQSGLSTSTESLESTRAPSVTRVGPPTPIRQIPPEIPPKNAAVKSIKEEPRAPEPLPKRKLSSIGIQVDSIQPVPVPEPPPPARFQSIGVQVEEEWRNSRSSSMTSKQETDSDTQEASNSSDKSVPDCPPTRQPTTGPPVPLPKKHLSYGDGGDTEASALPPPDPWLDSAASPPSTEPAQAGACRRDGHWFLKLLQAETERLEGWCKQMQRETGDNNLCEEVIGKVLSAVGSAQLLMSQKFQQFRGLCEQNLGKYRVTKRRAALSNPIFTLVTIVKVKTKKKTSTYSHSDVCHIPRRQLPALIVLALAVKQSTVVTSPLCSALRPALTVSAGKAGGRDRHRNVSMYFFFFLTFTMVKAALHLVTRCLPWLPGDFGIVETVFNDAEVVPLIVGRWRELSV</sequence>
<comment type="caution">
    <text evidence="4">The sequence shown here is derived from an EMBL/GenBank/DDBJ whole genome shotgun (WGS) entry which is preliminary data.</text>
</comment>
<protein>
    <submittedName>
        <fullName evidence="4">Uncharacterized protein</fullName>
    </submittedName>
</protein>
<accession>A0ABN9MLD8</accession>
<feature type="compositionally biased region" description="Pro residues" evidence="2">
    <location>
        <begin position="198"/>
        <end position="213"/>
    </location>
</feature>
<dbReference type="InterPro" id="IPR005026">
    <property type="entry name" value="SAPAP"/>
</dbReference>
<comment type="similarity">
    <text evidence="1">Belongs to the SAPAP family.</text>
</comment>
<evidence type="ECO:0000313" key="5">
    <source>
        <dbReference type="Proteomes" id="UP001176940"/>
    </source>
</evidence>
<dbReference type="EMBL" id="CAUEEQ010072666">
    <property type="protein sequence ID" value="CAJ0966193.1"/>
    <property type="molecule type" value="Genomic_DNA"/>
</dbReference>
<proteinExistence type="inferred from homology"/>
<gene>
    <name evidence="4" type="ORF">RIMI_LOCUS21042026</name>
</gene>